<feature type="compositionally biased region" description="Polar residues" evidence="1">
    <location>
        <begin position="387"/>
        <end position="399"/>
    </location>
</feature>
<protein>
    <submittedName>
        <fullName evidence="2">Uncharacterized protein</fullName>
    </submittedName>
</protein>
<dbReference type="KEGG" id="aalt:CC77DRAFT_1076552"/>
<evidence type="ECO:0000256" key="1">
    <source>
        <dbReference type="SAM" id="MobiDB-lite"/>
    </source>
</evidence>
<name>A0A177E1E9_ALTAL</name>
<dbReference type="VEuPathDB" id="FungiDB:CC77DRAFT_1076552"/>
<dbReference type="RefSeq" id="XP_018390681.1">
    <property type="nucleotide sequence ID" value="XM_018529248.1"/>
</dbReference>
<dbReference type="AlphaFoldDB" id="A0A177E1E9"/>
<sequence>MAANESTYQFALTAEECALIRAIRAVERSITPTKQMTLANLNRHQKLELHLTDQDGDSLGSCEVNPENMVMEFVSAAAGFLNELVGKSVQKKKALVETDNGVHIDDCDSDPPDNLPPEQDAGGKTASWEAIREANIPPCVKEISFTINDEDLVPELREKLKSSYSGVTIVSSGIVAEKERAWKALTAERPDGIKQMIIELDETEIAQTPELESNLRKMYPWAVIEARPGPNISRKRARRMTDSNVATPHRLDPVKHIEDFAAYVIEPPSEDKFGYKYPIGEGWDRLPYSRKFEIAHARAIQHYHGKVADGKGCGYCEAHGYQCKVYLPQLGNLSRITFGHSCQHCRLRQIQCYLPAAMKDHPNTPKAPNMLRLGTQSTHHHGEAVNTPPTTTTSRSLASRITAPNRIRPDAGEEEDDDNDTPIRVSPKMDILELADMLQLLKSSNKKVRSVIYTMYEFLREKDKVEPFGKYLSTLAQYYENLITLYILTYLHEEYGLAFVVLLRFQSTNYQETTQLPTIDTVGEWGVFINTNPDGKPKFRSLAKLLHGICYIRDPFTTGGDIAVRKRWCEVHNHLTEAPHQKRACKRMTAEFGDSAEEAERRWKQHEVQQAKEKMALLENDNRWGDTIGSSRPRVGEKRRAESSPISRPFRVGRGGRGRGRGRGPSR</sequence>
<keyword evidence="3" id="KW-1185">Reference proteome</keyword>
<proteinExistence type="predicted"/>
<dbReference type="OMA" id="KRWCEVH"/>
<dbReference type="EMBL" id="KV441470">
    <property type="protein sequence ID" value="OAG25260.1"/>
    <property type="molecule type" value="Genomic_DNA"/>
</dbReference>
<evidence type="ECO:0000313" key="3">
    <source>
        <dbReference type="Proteomes" id="UP000077248"/>
    </source>
</evidence>
<gene>
    <name evidence="2" type="ORF">CC77DRAFT_1076552</name>
</gene>
<dbReference type="GeneID" id="29114842"/>
<reference evidence="2 3" key="1">
    <citation type="submission" date="2016-05" db="EMBL/GenBank/DDBJ databases">
        <title>Comparative analysis of secretome profiles of manganese(II)-oxidizing ascomycete fungi.</title>
        <authorList>
            <consortium name="DOE Joint Genome Institute"/>
            <person name="Zeiner C.A."/>
            <person name="Purvine S.O."/>
            <person name="Zink E.M."/>
            <person name="Wu S."/>
            <person name="Pasa-Tolic L."/>
            <person name="Chaput D.L."/>
            <person name="Haridas S."/>
            <person name="Grigoriev I.V."/>
            <person name="Santelli C.M."/>
            <person name="Hansel C.M."/>
        </authorList>
    </citation>
    <scope>NUCLEOTIDE SEQUENCE [LARGE SCALE GENOMIC DNA]</scope>
    <source>
        <strain evidence="2 3">SRC1lrK2f</strain>
    </source>
</reference>
<accession>A0A177E1E9</accession>
<feature type="compositionally biased region" description="Basic residues" evidence="1">
    <location>
        <begin position="654"/>
        <end position="667"/>
    </location>
</feature>
<dbReference type="Proteomes" id="UP000077248">
    <property type="component" value="Unassembled WGS sequence"/>
</dbReference>
<feature type="region of interest" description="Disordered" evidence="1">
    <location>
        <begin position="378"/>
        <end position="424"/>
    </location>
</feature>
<organism evidence="2 3">
    <name type="scientific">Alternaria alternata</name>
    <name type="common">Alternaria rot fungus</name>
    <name type="synonym">Torula alternata</name>
    <dbReference type="NCBI Taxonomy" id="5599"/>
    <lineage>
        <taxon>Eukaryota</taxon>
        <taxon>Fungi</taxon>
        <taxon>Dikarya</taxon>
        <taxon>Ascomycota</taxon>
        <taxon>Pezizomycotina</taxon>
        <taxon>Dothideomycetes</taxon>
        <taxon>Pleosporomycetidae</taxon>
        <taxon>Pleosporales</taxon>
        <taxon>Pleosporineae</taxon>
        <taxon>Pleosporaceae</taxon>
        <taxon>Alternaria</taxon>
        <taxon>Alternaria sect. Alternaria</taxon>
        <taxon>Alternaria alternata complex</taxon>
    </lineage>
</organism>
<feature type="region of interest" description="Disordered" evidence="1">
    <location>
        <begin position="616"/>
        <end position="667"/>
    </location>
</feature>
<evidence type="ECO:0000313" key="2">
    <source>
        <dbReference type="EMBL" id="OAG25260.1"/>
    </source>
</evidence>
<feature type="region of interest" description="Disordered" evidence="1">
    <location>
        <begin position="102"/>
        <end position="125"/>
    </location>
</feature>